<feature type="transmembrane region" description="Helical" evidence="1">
    <location>
        <begin position="104"/>
        <end position="129"/>
    </location>
</feature>
<organism evidence="2 3">
    <name type="scientific">Lentzea kristufekii</name>
    <dbReference type="NCBI Taxonomy" id="3095430"/>
    <lineage>
        <taxon>Bacteria</taxon>
        <taxon>Bacillati</taxon>
        <taxon>Actinomycetota</taxon>
        <taxon>Actinomycetes</taxon>
        <taxon>Pseudonocardiales</taxon>
        <taxon>Pseudonocardiaceae</taxon>
        <taxon>Lentzea</taxon>
    </lineage>
</organism>
<evidence type="ECO:0000313" key="3">
    <source>
        <dbReference type="Proteomes" id="UP001271792"/>
    </source>
</evidence>
<feature type="transmembrane region" description="Helical" evidence="1">
    <location>
        <begin position="42"/>
        <end position="59"/>
    </location>
</feature>
<feature type="transmembrane region" description="Helical" evidence="1">
    <location>
        <begin position="66"/>
        <end position="84"/>
    </location>
</feature>
<gene>
    <name evidence="2" type="ORF">SK571_03670</name>
</gene>
<evidence type="ECO:0008006" key="4">
    <source>
        <dbReference type="Google" id="ProtNLM"/>
    </source>
</evidence>
<evidence type="ECO:0000256" key="1">
    <source>
        <dbReference type="SAM" id="Phobius"/>
    </source>
</evidence>
<comment type="caution">
    <text evidence="2">The sequence shown here is derived from an EMBL/GenBank/DDBJ whole genome shotgun (WGS) entry which is preliminary data.</text>
</comment>
<dbReference type="Proteomes" id="UP001271792">
    <property type="component" value="Unassembled WGS sequence"/>
</dbReference>
<proteinExistence type="predicted"/>
<accession>A0ABU4TJP7</accession>
<sequence length="178" mass="18385">MDSTATVTRGAMRAVRGGVFAVTSTALTYAAHVGGGGELPDAGSALLLTALIAAAGTALADRQRSVALIVTTLGVVQVALHLMLTGLSSFGHHQASMWPGWTMIAGHVGAAVLIGLLLAHADAMIFAVARVLASLLPRRSAPFPALRPLWVAVTPVVTSVHTAVLQRERGRRGPPTRF</sequence>
<keyword evidence="3" id="KW-1185">Reference proteome</keyword>
<keyword evidence="1" id="KW-1133">Transmembrane helix</keyword>
<evidence type="ECO:0000313" key="2">
    <source>
        <dbReference type="EMBL" id="MDX8048469.1"/>
    </source>
</evidence>
<reference evidence="2 3" key="1">
    <citation type="submission" date="2023-11" db="EMBL/GenBank/DDBJ databases">
        <title>Lentzea sokolovensis, sp. nov., Lentzea kristufkii, sp. nov., and Lentzea miocenensis, sp. nov., rare actinobacteria from Sokolov Coal Basin, Miocene lacustrine sediment, Czech Republic.</title>
        <authorList>
            <person name="Lara A."/>
            <person name="Kotroba L."/>
            <person name="Nouioui I."/>
            <person name="Neumann-Schaal M."/>
            <person name="Mast Y."/>
            <person name="Chronakova A."/>
        </authorList>
    </citation>
    <scope>NUCLEOTIDE SEQUENCE [LARGE SCALE GENOMIC DNA]</scope>
    <source>
        <strain evidence="2 3">BCCO 10_0798</strain>
    </source>
</reference>
<keyword evidence="1" id="KW-0812">Transmembrane</keyword>
<keyword evidence="1" id="KW-0472">Membrane</keyword>
<protein>
    <recommendedName>
        <fullName evidence="4">Integral membrane protein</fullName>
    </recommendedName>
</protein>
<dbReference type="EMBL" id="JAXAVV010000002">
    <property type="protein sequence ID" value="MDX8048469.1"/>
    <property type="molecule type" value="Genomic_DNA"/>
</dbReference>
<name>A0ABU4TJP7_9PSEU</name>
<dbReference type="RefSeq" id="WP_319982587.1">
    <property type="nucleotide sequence ID" value="NZ_JAXAVV010000002.1"/>
</dbReference>